<dbReference type="PANTHER" id="PTHR30047:SF7">
    <property type="entry name" value="HIGH-AFFINITY CHOLINE TRANSPORT PROTEIN"/>
    <property type="match status" value="1"/>
</dbReference>
<keyword evidence="11" id="KW-1185">Reference proteome</keyword>
<feature type="compositionally biased region" description="Basic and acidic residues" evidence="8">
    <location>
        <begin position="745"/>
        <end position="766"/>
    </location>
</feature>
<proteinExistence type="inferred from homology"/>
<feature type="transmembrane region" description="Helical" evidence="9">
    <location>
        <begin position="78"/>
        <end position="97"/>
    </location>
</feature>
<dbReference type="EMBL" id="JAGIOD010000002">
    <property type="protein sequence ID" value="MBP2383362.1"/>
    <property type="molecule type" value="Genomic_DNA"/>
</dbReference>
<comment type="caution">
    <text evidence="10">The sequence shown here is derived from an EMBL/GenBank/DDBJ whole genome shotgun (WGS) entry which is preliminary data.</text>
</comment>
<dbReference type="Pfam" id="PF02028">
    <property type="entry name" value="BCCT"/>
    <property type="match status" value="1"/>
</dbReference>
<evidence type="ECO:0000256" key="4">
    <source>
        <dbReference type="ARBA" id="ARBA00022475"/>
    </source>
</evidence>
<evidence type="ECO:0000256" key="6">
    <source>
        <dbReference type="ARBA" id="ARBA00022989"/>
    </source>
</evidence>
<evidence type="ECO:0000256" key="3">
    <source>
        <dbReference type="ARBA" id="ARBA00022448"/>
    </source>
</evidence>
<accession>A0ABS4X4G6</accession>
<dbReference type="NCBIfam" id="NF007399">
    <property type="entry name" value="PRK09928.1"/>
    <property type="match status" value="1"/>
</dbReference>
<name>A0ABS4X4G6_9MICO</name>
<dbReference type="NCBIfam" id="TIGR00842">
    <property type="entry name" value="bcct"/>
    <property type="match status" value="1"/>
</dbReference>
<feature type="region of interest" description="Disordered" evidence="8">
    <location>
        <begin position="718"/>
        <end position="766"/>
    </location>
</feature>
<organism evidence="10 11">
    <name type="scientific">Brachybacterium sacelli</name>
    <dbReference type="NCBI Taxonomy" id="173364"/>
    <lineage>
        <taxon>Bacteria</taxon>
        <taxon>Bacillati</taxon>
        <taxon>Actinomycetota</taxon>
        <taxon>Actinomycetes</taxon>
        <taxon>Micrococcales</taxon>
        <taxon>Dermabacteraceae</taxon>
        <taxon>Brachybacterium</taxon>
    </lineage>
</organism>
<evidence type="ECO:0000256" key="7">
    <source>
        <dbReference type="ARBA" id="ARBA00023136"/>
    </source>
</evidence>
<feature type="region of interest" description="Disordered" evidence="8">
    <location>
        <begin position="1"/>
        <end position="33"/>
    </location>
</feature>
<evidence type="ECO:0000256" key="8">
    <source>
        <dbReference type="SAM" id="MobiDB-lite"/>
    </source>
</evidence>
<feature type="transmembrane region" description="Helical" evidence="9">
    <location>
        <begin position="174"/>
        <end position="191"/>
    </location>
</feature>
<keyword evidence="5 9" id="KW-0812">Transmembrane</keyword>
<feature type="transmembrane region" description="Helical" evidence="9">
    <location>
        <begin position="283"/>
        <end position="300"/>
    </location>
</feature>
<evidence type="ECO:0000256" key="1">
    <source>
        <dbReference type="ARBA" id="ARBA00004651"/>
    </source>
</evidence>
<protein>
    <submittedName>
        <fullName evidence="10">Choline/glycine/proline betaine transport protein</fullName>
    </submittedName>
</protein>
<feature type="transmembrane region" description="Helical" evidence="9">
    <location>
        <begin position="382"/>
        <end position="408"/>
    </location>
</feature>
<dbReference type="RefSeq" id="WP_209904074.1">
    <property type="nucleotide sequence ID" value="NZ_BAAAJW010000012.1"/>
</dbReference>
<reference evidence="10 11" key="1">
    <citation type="submission" date="2021-03" db="EMBL/GenBank/DDBJ databases">
        <title>Sequencing the genomes of 1000 actinobacteria strains.</title>
        <authorList>
            <person name="Klenk H.-P."/>
        </authorList>
    </citation>
    <scope>NUCLEOTIDE SEQUENCE [LARGE SCALE GENOMIC DNA]</scope>
    <source>
        <strain evidence="10 11">DSM 14566</strain>
    </source>
</reference>
<dbReference type="InterPro" id="IPR000060">
    <property type="entry name" value="BCCT_transptr"/>
</dbReference>
<evidence type="ECO:0000256" key="2">
    <source>
        <dbReference type="ARBA" id="ARBA00005658"/>
    </source>
</evidence>
<evidence type="ECO:0000313" key="10">
    <source>
        <dbReference type="EMBL" id="MBP2383362.1"/>
    </source>
</evidence>
<keyword evidence="7 9" id="KW-0472">Membrane</keyword>
<feature type="transmembrane region" description="Helical" evidence="9">
    <location>
        <begin position="478"/>
        <end position="497"/>
    </location>
</feature>
<comment type="subcellular location">
    <subcellularLocation>
        <location evidence="1">Cell membrane</location>
        <topology evidence="1">Multi-pass membrane protein</topology>
    </subcellularLocation>
</comment>
<dbReference type="PANTHER" id="PTHR30047">
    <property type="entry name" value="HIGH-AFFINITY CHOLINE TRANSPORT PROTEIN-RELATED"/>
    <property type="match status" value="1"/>
</dbReference>
<gene>
    <name evidence="10" type="ORF">JOF43_003351</name>
</gene>
<evidence type="ECO:0000313" key="11">
    <source>
        <dbReference type="Proteomes" id="UP001519290"/>
    </source>
</evidence>
<feature type="transmembrane region" description="Helical" evidence="9">
    <location>
        <begin position="38"/>
        <end position="58"/>
    </location>
</feature>
<feature type="transmembrane region" description="Helical" evidence="9">
    <location>
        <begin position="352"/>
        <end position="370"/>
    </location>
</feature>
<feature type="transmembrane region" description="Helical" evidence="9">
    <location>
        <begin position="212"/>
        <end position="242"/>
    </location>
</feature>
<feature type="transmembrane region" description="Helical" evidence="9">
    <location>
        <begin position="435"/>
        <end position="457"/>
    </location>
</feature>
<keyword evidence="3" id="KW-0813">Transport</keyword>
<comment type="similarity">
    <text evidence="2">Belongs to the BCCT transporter (TC 2.A.15) family.</text>
</comment>
<sequence length="766" mass="83339">MAEATPIPRPAETPDPGRDPGGGGSASETSASPSPVNWPVFGGTAALIVAFVLFAAIWPSTAETVIFGAMAWVAANFGWYYVLTATIVVVFVLIVAFSTVGRTKMGPDHSLPKYNLFTWAAMLFAAGIGVDLMFFGISGPATNYLTPPDVPAGSDEAARMATIWTIFHYGIPGWAMYALMGMAFGLFAYRYHLPLSIRSALAPIFGRRIHGAVGHVAEIGATIGTIFGISVSLGIGVVFLNFGLSALFGIPNSMAVQIALMALAVFITILSTVSGVDKGIRRLSELNVVLALILMLWVLFSGQTHHLLNALVQNIGDFFSRFPSMMMNTFAYTDGAAELGYASDQWMADWTLFFWAWWIAWSPFVSLFLARISRGRTLRQFVVGVLLIPFAFILLWVSIFGNAAMSFFDDEKFLNLAVNQPESGFFNLLEQYPGAIFTVSLALLTGLFFYVTSADSGSLVMANMTSKPSRTDSDGAPWLRIVWAVITGALTLVMLFIDGVYTLQAATVMIGLPLSVLVYLVMFSLWKVLRTEKAGLESRQAALPALLTSRVREGGERGSWRQRLHKRMSYADEERARTFVDTVAAPAVEEVAAELTTLGAEVSCHRGAHPDSSVPFVDLVVSFPDAEDFKYQAYPVAYSVPSFAANLSTVRDVYYRIEIFSLLGSRGRDIMGFTKEQVITDVLDAYDAHIMYLTMSQELGTATGTIPVTAPETWIDTDQAPDQRTGQAAAALHEAGSTPPAESPRTAEDTEPTKNTKTHESKERHD</sequence>
<keyword evidence="4" id="KW-1003">Cell membrane</keyword>
<feature type="transmembrane region" description="Helical" evidence="9">
    <location>
        <begin position="117"/>
        <end position="137"/>
    </location>
</feature>
<feature type="transmembrane region" description="Helical" evidence="9">
    <location>
        <begin position="503"/>
        <end position="526"/>
    </location>
</feature>
<keyword evidence="6 9" id="KW-1133">Transmembrane helix</keyword>
<evidence type="ECO:0000256" key="9">
    <source>
        <dbReference type="SAM" id="Phobius"/>
    </source>
</evidence>
<dbReference type="Proteomes" id="UP001519290">
    <property type="component" value="Unassembled WGS sequence"/>
</dbReference>
<dbReference type="PROSITE" id="PS01303">
    <property type="entry name" value="BCCT"/>
    <property type="match status" value="1"/>
</dbReference>
<feature type="transmembrane region" description="Helical" evidence="9">
    <location>
        <begin position="254"/>
        <end position="276"/>
    </location>
</feature>
<evidence type="ECO:0000256" key="5">
    <source>
        <dbReference type="ARBA" id="ARBA00022692"/>
    </source>
</evidence>
<dbReference type="InterPro" id="IPR018093">
    <property type="entry name" value="BCCT_CS"/>
</dbReference>